<feature type="region of interest" description="Disordered" evidence="4">
    <location>
        <begin position="1"/>
        <end position="26"/>
    </location>
</feature>
<sequence>MKDCTTRDAAVEVDAQARPRRPAGRRDEVIGVSPLGEPDPRLVAAISGAGALGVLDLGADPANVAPALRRTARLARSPFGVRVSHLGAVDADELARHRADVDTVLLAGATLARGAARRILDALPDARVLAEVTSVGEAALAVAAGADGLLARGAEAGGRVGELSSFVLLQQLLADGGPRTDDGAAVPVWCWGGIGVHTAVAAVTGGAVGVVLDVQLGLLPEATVTEATGATLRRMDGSETVVASGYRVYQSPAARRAGEDVAAWSAAAVTAGLGARDPERQLLPVGQDAFLAAGFAARFGTTARAVRAIRAALDAAAGPAVLAAADALLAGDSALCASWGTTRPIAQGPMTRVSDQAGFARGVADDGALPFLALALADAAQSRRLMAETRDLVGARPWGVGLLGFAPEELRAAQLEVVREIRPSCVIVAGGRPSQAADLERAGIPTFLHVPSPTLLRQFLDAGARRFVFEGSECGGHTGPRASFPLWEAQLDVLLDHLARTAQGTTADGEEISAGDGLQVLFAGGVHDARSAAMVAALASPLAARGVGVGLLMGTAYLFTREAVEHGAIQEEFQRQAVAADQTALLQTAPGHVTRCLASPFVDRFYAARDELRARGVPDEQAWETLEQLNVGRLRLASKGLERRGDKLTAVGPKRQRAEGLFMAGQVAVLRSATTTVHQLHDSVTEDARGYLRDQPQRRRDGRPAAETTPLDIAVVGMACVLPGASDLATFWANVVAGRDAISPVPPERWDVGVYAEDGSGPTGEKSRSRWGGFLDRIPFDPLRYGIPPSALASIEPVQALALETARRALEDARLAPDRVDHSRTGVVFGTEPNSDLSAAITLRALLPAYYGQVPAELDDVLPRITPETFTGILGNIVASRVSNRLDLGGPAYVVDAACASSLAALDLACKELRFGSADVMLCGGADLHNGVLDYLLFSSVGALSPTGRARPFAADADGTTLGEGVACVVLKRLADAERDGDRVYAVIKGLGSASDGRSLGLTAPRPEGQQLALERAYRNAGVSPAEVGLVEAHGTGTIVGDRTELTTLTRVFTEAGARHGGCALGSVKSQIGHTKTAAGLAALVKASLALHHGVLPPTLHVQTPNPAWEPDVSPFVFAATARPWSRPAAERVAGVSAFGFGGANYHAVLAGHAGAVDGRHALDRWPAELFVFRGATRAAALAAVAELRALLIANDAAGRPWPLRDLAATTARRARPPRGPVQLAVVARDLDDLAHLLTRAADGDTDPRAGLFVVDGPPVGGPPSDTGPNVAGGAGDVAVLFPGQGSQRPSMLAELFVAFPELREYLRLGERWQDALFPPSIFGGGPASQDAEPADVPLRDTRVAQPVLGIAGLGMFHLLSRLGLAADMVAGHSYGELVALCAAGAFAPETLLELSRLRGEAIVAAITAPDPAAGGTTRPDQGAMAAVRATPSDVDRVLADPRVNGPVVIANHNAPDQIVISGPTTAVETAVRLLRDAGHSSVPLPVACAFHSPLIADAAVAFAEALAATPLTRPRLPVWANRTAAPYAAADGAADPGDAVRDELAAQVTAPVRFVEQIEAMYAAGARVFVEAGPGRVLTGLVDAILGDRPHRAVACDGRRGGLTGFLDAVAALLVAGVPLGTGWLLDGRDAVDHASSVPMAPPRWSVDGRSICRADGEPLSGGLPSARRIRRTAAAPAGNPDSVPTPRQGVSVTLRADQPVATGAAPAGWPSFDQVEGSRPADREALVSEFLRTSRDNLAAQRDVLLSYLGAGRDQVAAPPAVTARQPAADVLLAEWNGAVDAEPLAGPPPAADVPTAGAGGATAAPPAQVPVDVTAQVLDLIAESTGYPTDMIDADLDLETDLSVNSLKRTELAGLLVDRFALADAGGVDELSRLRTVRGIVRWLGERVGGDQPRPTPPIEVSVPEVPAGTAEVPAGTGVPAHGARGHSPKRFVLARRPSPLATSEVDLTGTSWAVIGRTVNVPGREAVLRRLTDLGAEAHFQLVDELAQIEQSDLAGGIYLAAPPGSDSPDLPEAFGAVRAVLRGRPRWLLAVAPPDAAPAAGLRGLFRTLGREYPDTLIKLVETDAQAGPALADLVTAELAEPPGGPVVVAHRDGARLTEELAATPAGPLATAGTGPAGDGAAEAAALGLDQDSVVVVVGGARGITAGFSVLLAGAARCHLELAGRTPDIGDDEDPRLAGALDRRALLGAVQALGETTPRDATRAVDRVLAQREIRATLGAAAARGGDARYHSLDVLDTEAVHHFVKQVFAQHGRIDAVVYAAGVIEDRLVADKDLESFRRVFDTKVAGARAMLAALGELPTPPRTLVFFGSIAGVLGSRGQSDYAAANDALETLGADWARRTGSRALTAHWGPWAPDESHPGMVSASLEWDFARRGVDLIDPEEGHHCLLRELAWGPRDLRGVVYTASGW</sequence>
<dbReference type="Pfam" id="PF02801">
    <property type="entry name" value="Ketoacyl-synt_C"/>
    <property type="match status" value="1"/>
</dbReference>
<accession>E3J7L1</accession>
<dbReference type="SUPFAM" id="SSF53901">
    <property type="entry name" value="Thiolase-like"/>
    <property type="match status" value="1"/>
</dbReference>
<dbReference type="InterPro" id="IPR001227">
    <property type="entry name" value="Ac_transferase_dom_sf"/>
</dbReference>
<evidence type="ECO:0000313" key="6">
    <source>
        <dbReference type="EMBL" id="ADP79620.1"/>
    </source>
</evidence>
<dbReference type="EMBL" id="CP002299">
    <property type="protein sequence ID" value="ADP79620.1"/>
    <property type="molecule type" value="Genomic_DNA"/>
</dbReference>
<reference evidence="6 7" key="1">
    <citation type="submission" date="2010-10" db="EMBL/GenBank/DDBJ databases">
        <title>Complete sequence of Frankia sp. EuI1c.</title>
        <authorList>
            <consortium name="US DOE Joint Genome Institute"/>
            <person name="Lucas S."/>
            <person name="Copeland A."/>
            <person name="Lapidus A."/>
            <person name="Cheng J.-F."/>
            <person name="Bruce D."/>
            <person name="Goodwin L."/>
            <person name="Pitluck S."/>
            <person name="Chertkov O."/>
            <person name="Detter J.C."/>
            <person name="Han C."/>
            <person name="Tapia R."/>
            <person name="Land M."/>
            <person name="Hauser L."/>
            <person name="Jeffries C."/>
            <person name="Kyrpides N."/>
            <person name="Ivanova N."/>
            <person name="Mikhailova N."/>
            <person name="Beauchemin N."/>
            <person name="Sen A."/>
            <person name="Sur S.A."/>
            <person name="Gtari M."/>
            <person name="Wall L."/>
            <person name="Tisa L."/>
            <person name="Woyke T."/>
        </authorList>
    </citation>
    <scope>NUCLEOTIDE SEQUENCE [LARGE SCALE GENOMIC DNA]</scope>
    <source>
        <strain evidence="7">DSM 45817 / CECT 9037 / EuI1c</strain>
    </source>
</reference>
<dbReference type="InterPro" id="IPR052568">
    <property type="entry name" value="PKS-FAS_Synthase"/>
</dbReference>
<dbReference type="InterPro" id="IPR018201">
    <property type="entry name" value="Ketoacyl_synth_AS"/>
</dbReference>
<dbReference type="SMART" id="SM00822">
    <property type="entry name" value="PKS_KR"/>
    <property type="match status" value="1"/>
</dbReference>
<gene>
    <name evidence="6" type="ordered locus">FraEuI1c_1560</name>
</gene>
<organism evidence="6 7">
    <name type="scientific">Pseudofrankia inefficax (strain DSM 45817 / CECT 9037 / DDB 130130 / EuI1c)</name>
    <name type="common">Frankia inefficax</name>
    <dbReference type="NCBI Taxonomy" id="298654"/>
    <lineage>
        <taxon>Bacteria</taxon>
        <taxon>Bacillati</taxon>
        <taxon>Actinomycetota</taxon>
        <taxon>Actinomycetes</taxon>
        <taxon>Frankiales</taxon>
        <taxon>Frankiaceae</taxon>
        <taxon>Pseudofrankia</taxon>
    </lineage>
</organism>
<name>E3J7L1_PSEI1</name>
<keyword evidence="2" id="KW-0597">Phosphoprotein</keyword>
<dbReference type="SUPFAM" id="SSF51412">
    <property type="entry name" value="Inosine monophosphate dehydrogenase (IMPDH)"/>
    <property type="match status" value="2"/>
</dbReference>
<feature type="compositionally biased region" description="Basic and acidic residues" evidence="4">
    <location>
        <begin position="686"/>
        <end position="704"/>
    </location>
</feature>
<dbReference type="eggNOG" id="COG1028">
    <property type="taxonomic scope" value="Bacteria"/>
</dbReference>
<dbReference type="PANTHER" id="PTHR43074">
    <property type="entry name" value="OMEGA-3 POLYUNSATURATED FATTY ACID SYNTHASE PFAB-RELATED"/>
    <property type="match status" value="1"/>
</dbReference>
<dbReference type="Pfam" id="PF00550">
    <property type="entry name" value="PP-binding"/>
    <property type="match status" value="1"/>
</dbReference>
<dbReference type="InterPro" id="IPR016035">
    <property type="entry name" value="Acyl_Trfase/lysoPLipase"/>
</dbReference>
<dbReference type="SUPFAM" id="SSF52151">
    <property type="entry name" value="FabD/lysophospholipase-like"/>
    <property type="match status" value="1"/>
</dbReference>
<dbReference type="InterPro" id="IPR057326">
    <property type="entry name" value="KR_dom"/>
</dbReference>
<evidence type="ECO:0000313" key="7">
    <source>
        <dbReference type="Proteomes" id="UP000002484"/>
    </source>
</evidence>
<dbReference type="InterPro" id="IPR036291">
    <property type="entry name" value="NAD(P)-bd_dom_sf"/>
</dbReference>
<dbReference type="InterPro" id="IPR020841">
    <property type="entry name" value="PKS_Beta-ketoAc_synthase_dom"/>
</dbReference>
<dbReference type="Gene3D" id="3.40.366.10">
    <property type="entry name" value="Malonyl-Coenzyme A Acyl Carrier Protein, domain 2"/>
    <property type="match status" value="1"/>
</dbReference>
<dbReference type="GO" id="GO:0006633">
    <property type="term" value="P:fatty acid biosynthetic process"/>
    <property type="evidence" value="ECO:0007669"/>
    <property type="project" value="InterPro"/>
</dbReference>
<dbReference type="Pfam" id="PF00109">
    <property type="entry name" value="ketoacyl-synt"/>
    <property type="match status" value="1"/>
</dbReference>
<keyword evidence="1" id="KW-0596">Phosphopantetheine</keyword>
<evidence type="ECO:0000256" key="4">
    <source>
        <dbReference type="SAM" id="MobiDB-lite"/>
    </source>
</evidence>
<dbReference type="PROSITE" id="PS52004">
    <property type="entry name" value="KS3_2"/>
    <property type="match status" value="1"/>
</dbReference>
<evidence type="ECO:0000259" key="5">
    <source>
        <dbReference type="PROSITE" id="PS52004"/>
    </source>
</evidence>
<dbReference type="KEGG" id="fri:FraEuI1c_1560"/>
<dbReference type="Gene3D" id="3.40.50.720">
    <property type="entry name" value="NAD(P)-binding Rossmann-like Domain"/>
    <property type="match status" value="1"/>
</dbReference>
<dbReference type="STRING" id="298654.FraEuI1c_1560"/>
<proteinExistence type="predicted"/>
<dbReference type="InterPro" id="IPR013785">
    <property type="entry name" value="Aldolase_TIM"/>
</dbReference>
<dbReference type="InterPro" id="IPR036736">
    <property type="entry name" value="ACP-like_sf"/>
</dbReference>
<dbReference type="InterPro" id="IPR016036">
    <property type="entry name" value="Malonyl_transacylase_ACP-bd"/>
</dbReference>
<dbReference type="InterPro" id="IPR014031">
    <property type="entry name" value="Ketoacyl_synth_C"/>
</dbReference>
<keyword evidence="3 6" id="KW-0808">Transferase</keyword>
<dbReference type="SUPFAM" id="SSF55048">
    <property type="entry name" value="Probable ACP-binding domain of malonyl-CoA ACP transacylase"/>
    <property type="match status" value="1"/>
</dbReference>
<dbReference type="eggNOG" id="COG3321">
    <property type="taxonomic scope" value="Bacteria"/>
</dbReference>
<dbReference type="InterPro" id="IPR016039">
    <property type="entry name" value="Thiolase-like"/>
</dbReference>
<feature type="region of interest" description="Disordered" evidence="4">
    <location>
        <begin position="1785"/>
        <end position="1807"/>
    </location>
</feature>
<dbReference type="SUPFAM" id="SSF51735">
    <property type="entry name" value="NAD(P)-binding Rossmann-fold domains"/>
    <property type="match status" value="2"/>
</dbReference>
<dbReference type="Gene3D" id="3.20.20.70">
    <property type="entry name" value="Aldolase class I"/>
    <property type="match status" value="2"/>
</dbReference>
<dbReference type="EC" id="2.3.1.94" evidence="6"/>
<dbReference type="Pfam" id="PF00698">
    <property type="entry name" value="Acyl_transf_1"/>
    <property type="match status" value="1"/>
</dbReference>
<dbReference type="InterPro" id="IPR014030">
    <property type="entry name" value="Ketoacyl_synth_N"/>
</dbReference>
<dbReference type="GO" id="GO:0004315">
    <property type="term" value="F:3-oxoacyl-[acyl-carrier-protein] synthase activity"/>
    <property type="evidence" value="ECO:0007669"/>
    <property type="project" value="InterPro"/>
</dbReference>
<dbReference type="InterPro" id="IPR009081">
    <property type="entry name" value="PP-bd_ACP"/>
</dbReference>
<dbReference type="PROSITE" id="PS00606">
    <property type="entry name" value="KS3_1"/>
    <property type="match status" value="1"/>
</dbReference>
<evidence type="ECO:0000256" key="1">
    <source>
        <dbReference type="ARBA" id="ARBA00022450"/>
    </source>
</evidence>
<dbReference type="InterPro" id="IPR014043">
    <property type="entry name" value="Acyl_transferase_dom"/>
</dbReference>
<dbReference type="InParanoid" id="E3J7L1"/>
<dbReference type="Pfam" id="PF08659">
    <property type="entry name" value="KR"/>
    <property type="match status" value="1"/>
</dbReference>
<dbReference type="Pfam" id="PF03060">
    <property type="entry name" value="NMO"/>
    <property type="match status" value="1"/>
</dbReference>
<keyword evidence="6" id="KW-0012">Acyltransferase</keyword>
<keyword evidence="7" id="KW-1185">Reference proteome</keyword>
<evidence type="ECO:0000256" key="3">
    <source>
        <dbReference type="ARBA" id="ARBA00022679"/>
    </source>
</evidence>
<dbReference type="OrthoDB" id="9778690at2"/>
<feature type="region of interest" description="Disordered" evidence="4">
    <location>
        <begin position="686"/>
        <end position="706"/>
    </location>
</feature>
<dbReference type="Gene3D" id="3.40.47.10">
    <property type="match status" value="1"/>
</dbReference>
<protein>
    <submittedName>
        <fullName evidence="6">6-deoxyerythronolide-B synthase</fullName>
        <ecNumber evidence="6">2.3.1.94</ecNumber>
    </submittedName>
</protein>
<feature type="domain" description="Ketosynthase family 3 (KS3)" evidence="5">
    <location>
        <begin position="710"/>
        <end position="1152"/>
    </location>
</feature>
<dbReference type="PANTHER" id="PTHR43074:SF1">
    <property type="entry name" value="BETA-KETOACYL SYNTHASE FAMILY PROTEIN-RELATED"/>
    <property type="match status" value="1"/>
</dbReference>
<dbReference type="InterPro" id="IPR013968">
    <property type="entry name" value="PKS_KR"/>
</dbReference>
<dbReference type="RefSeq" id="WP_013422739.1">
    <property type="nucleotide sequence ID" value="NC_014666.1"/>
</dbReference>
<dbReference type="SUPFAM" id="SSF47336">
    <property type="entry name" value="ACP-like"/>
    <property type="match status" value="1"/>
</dbReference>
<dbReference type="HOGENOM" id="CLU_000022_30_1_11"/>
<dbReference type="SMART" id="SM00827">
    <property type="entry name" value="PKS_AT"/>
    <property type="match status" value="1"/>
</dbReference>
<dbReference type="CDD" id="cd00833">
    <property type="entry name" value="PKS"/>
    <property type="match status" value="1"/>
</dbReference>
<dbReference type="GO" id="GO:0047879">
    <property type="term" value="F:erythronolide synthase activity"/>
    <property type="evidence" value="ECO:0007669"/>
    <property type="project" value="UniProtKB-EC"/>
</dbReference>
<dbReference type="SMART" id="SM00825">
    <property type="entry name" value="PKS_KS"/>
    <property type="match status" value="1"/>
</dbReference>
<feature type="compositionally biased region" description="Basic and acidic residues" evidence="4">
    <location>
        <begin position="1"/>
        <end position="10"/>
    </location>
</feature>
<dbReference type="Proteomes" id="UP000002484">
    <property type="component" value="Chromosome"/>
</dbReference>
<dbReference type="Gene3D" id="1.10.1200.10">
    <property type="entry name" value="ACP-like"/>
    <property type="match status" value="1"/>
</dbReference>
<evidence type="ECO:0000256" key="2">
    <source>
        <dbReference type="ARBA" id="ARBA00022553"/>
    </source>
</evidence>
<dbReference type="eggNOG" id="COG2070">
    <property type="taxonomic scope" value="Bacteria"/>
</dbReference>
<feature type="compositionally biased region" description="Low complexity" evidence="4">
    <location>
        <begin position="1795"/>
        <end position="1807"/>
    </location>
</feature>